<dbReference type="GO" id="GO:0004519">
    <property type="term" value="F:endonuclease activity"/>
    <property type="evidence" value="ECO:0007669"/>
    <property type="project" value="UniProtKB-KW"/>
</dbReference>
<dbReference type="InterPro" id="IPR029127">
    <property type="entry name" value="MvaI_BcnI"/>
</dbReference>
<keyword evidence="2" id="KW-0378">Hydrolase</keyword>
<name>A0AAX3NK40_BIFBR</name>
<keyword evidence="2" id="KW-0255">Endonuclease</keyword>
<feature type="domain" description="MvaI/BcnI restriction endonuclease" evidence="1">
    <location>
        <begin position="208"/>
        <end position="459"/>
    </location>
</feature>
<dbReference type="Proteomes" id="UP001219009">
    <property type="component" value="Chromosome"/>
</dbReference>
<evidence type="ECO:0000313" key="3">
    <source>
        <dbReference type="Proteomes" id="UP001219009"/>
    </source>
</evidence>
<dbReference type="Gene3D" id="3.40.210.20">
    <property type="entry name" value="MvaI/BcnI restriction endonuclease, catalytic domain"/>
    <property type="match status" value="1"/>
</dbReference>
<dbReference type="InterPro" id="IPR043004">
    <property type="entry name" value="MvaI_BcnI_cat"/>
</dbReference>
<protein>
    <submittedName>
        <fullName evidence="2">MvaI/BcnI family restriction endonuclease</fullName>
    </submittedName>
</protein>
<evidence type="ECO:0000313" key="2">
    <source>
        <dbReference type="EMBL" id="WEB55835.1"/>
    </source>
</evidence>
<proteinExistence type="predicted"/>
<reference evidence="2" key="1">
    <citation type="submission" date="2023-02" db="EMBL/GenBank/DDBJ databases">
        <authorList>
            <person name="Whidbey C."/>
        </authorList>
    </citation>
    <scope>NUCLEOTIDE SEQUENCE</scope>
    <source>
        <strain evidence="2">VSI11</strain>
    </source>
</reference>
<gene>
    <name evidence="2" type="ORF">PUW55_05645</name>
</gene>
<evidence type="ECO:0000259" key="1">
    <source>
        <dbReference type="Pfam" id="PF15515"/>
    </source>
</evidence>
<dbReference type="EMBL" id="CP118083">
    <property type="protein sequence ID" value="WEB55835.1"/>
    <property type="molecule type" value="Genomic_DNA"/>
</dbReference>
<keyword evidence="2" id="KW-0540">Nuclease</keyword>
<organism evidence="2 3">
    <name type="scientific">Bifidobacterium breve</name>
    <dbReference type="NCBI Taxonomy" id="1685"/>
    <lineage>
        <taxon>Bacteria</taxon>
        <taxon>Bacillati</taxon>
        <taxon>Actinomycetota</taxon>
        <taxon>Actinomycetes</taxon>
        <taxon>Bifidobacteriales</taxon>
        <taxon>Bifidobacteriaceae</taxon>
        <taxon>Bifidobacterium</taxon>
    </lineage>
</organism>
<sequence length="473" mass="52884">MCDTHVNEARQWYDTADINQVNELLANAGASSIWVKRLVANNNSKQQIWLANDPSDLSFLPLGAPSYTPTKSQKRKAGNPVIQIPVTWQWVTPNGRFDAPDAKLCYYPQYPEVRFSGFLHGCREAPSELLNETKRGHEVNRCLFLGPVKNGSGEVIRVVALVVGAESPAARYVLSMETFEAGHLCPIVYQSQRQRDEFSVLEQALANIVGRKITPWRLNNDGAIVKPYIAPNAPGLTLEAELGVGENAIPGPDFDVWELKAIKQKSLERRYNHKVTLFTPQPDLPETGRLSTVDFVLKYGHIHTTDEGGNPTSYYFTSGDIQRENEDDKPSAKLELVLEGFTDAKHFDPNGMIALYEKGTRNLAAGWSYLKLLGHWQRKHNRAAYVPYLREGEDGNTSVEFGPLITLGISTSFGLFLQAFKEGKAVYDPGDKATLTNGKWTPHARSQFRINLNDVAAIYGEVREVDMRDPESY</sequence>
<dbReference type="AlphaFoldDB" id="A0AAX3NK40"/>
<dbReference type="Pfam" id="PF15515">
    <property type="entry name" value="MvaI_BcnI"/>
    <property type="match status" value="1"/>
</dbReference>
<accession>A0AAX3NK40</accession>
<dbReference type="RefSeq" id="WP_077420314.1">
    <property type="nucleotide sequence ID" value="NZ_BAABSL010000006.1"/>
</dbReference>